<dbReference type="Proteomes" id="UP001473424">
    <property type="component" value="Chromosome"/>
</dbReference>
<organism evidence="1 2">
    <name type="scientific">Spiroplasma ixodetis</name>
    <dbReference type="NCBI Taxonomy" id="2141"/>
    <lineage>
        <taxon>Bacteria</taxon>
        <taxon>Bacillati</taxon>
        <taxon>Mycoplasmatota</taxon>
        <taxon>Mollicutes</taxon>
        <taxon>Entomoplasmatales</taxon>
        <taxon>Spiroplasmataceae</taxon>
        <taxon>Spiroplasma</taxon>
    </lineage>
</organism>
<protein>
    <submittedName>
        <fullName evidence="1">Uncharacterized protein</fullName>
    </submittedName>
</protein>
<evidence type="ECO:0000313" key="2">
    <source>
        <dbReference type="Proteomes" id="UP001473424"/>
    </source>
</evidence>
<name>A0ABM8JQF7_9MOLU</name>
<proteinExistence type="predicted"/>
<keyword evidence="2" id="KW-1185">Reference proteome</keyword>
<reference evidence="2" key="1">
    <citation type="journal article" date="2024" name="FEMS Microbiol. Lett.">
        <title>Genomic insights into Spiroplasma endosymbionts that induce male-killing and protective phenotypes in the pea aphid.</title>
        <authorList>
            <person name="Arai H."/>
            <person name="Legeai F."/>
            <person name="Kageyama D."/>
            <person name="Sugio A."/>
            <person name="Simon J.C."/>
        </authorList>
    </citation>
    <scope>NUCLEOTIDE SEQUENCE [LARGE SCALE GENOMIC DNA]</scope>
    <source>
        <strain evidence="2">sAp269</strain>
    </source>
</reference>
<dbReference type="EMBL" id="AP028955">
    <property type="protein sequence ID" value="BET39424.1"/>
    <property type="molecule type" value="Genomic_DNA"/>
</dbReference>
<accession>A0ABM8JQF7</accession>
<evidence type="ECO:0000313" key="1">
    <source>
        <dbReference type="EMBL" id="BET39424.1"/>
    </source>
</evidence>
<gene>
    <name evidence="1" type="ORF">SAP269_20130</name>
</gene>
<sequence>MIKFIYGICLIEKFIKNESKRNIITGNGFTIGITSNKKNKSSFEFKNIHTWAEKIYKKHYSNDKILDTFPTINSYFIFLKKEWQIFY</sequence>